<gene>
    <name evidence="10" type="ORF">CKAN_00803800</name>
</gene>
<feature type="compositionally biased region" description="Low complexity" evidence="8">
    <location>
        <begin position="9"/>
        <end position="19"/>
    </location>
</feature>
<evidence type="ECO:0000256" key="5">
    <source>
        <dbReference type="ARBA" id="ARBA00023163"/>
    </source>
</evidence>
<dbReference type="Proteomes" id="UP000283530">
    <property type="component" value="Unassembled WGS sequence"/>
</dbReference>
<dbReference type="PANTHER" id="PTHR31985:SF273">
    <property type="entry name" value="ETHYLENE-RESPONSIVE TRANSCRIPTION FACTOR ERF017"/>
    <property type="match status" value="1"/>
</dbReference>
<dbReference type="SMART" id="SM00380">
    <property type="entry name" value="AP2"/>
    <property type="match status" value="1"/>
</dbReference>
<comment type="similarity">
    <text evidence="7">Belongs to the AP2/ERF transcription factor family. ERF subfamily.</text>
</comment>
<evidence type="ECO:0000313" key="10">
    <source>
        <dbReference type="EMBL" id="RWR79466.1"/>
    </source>
</evidence>
<dbReference type="GO" id="GO:0005634">
    <property type="term" value="C:nucleus"/>
    <property type="evidence" value="ECO:0007669"/>
    <property type="project" value="UniProtKB-SubCell"/>
</dbReference>
<evidence type="ECO:0000256" key="2">
    <source>
        <dbReference type="ARBA" id="ARBA00023015"/>
    </source>
</evidence>
<dbReference type="PRINTS" id="PR00367">
    <property type="entry name" value="ETHRSPELEMNT"/>
</dbReference>
<dbReference type="SUPFAM" id="SSF54171">
    <property type="entry name" value="DNA-binding domain"/>
    <property type="match status" value="1"/>
</dbReference>
<dbReference type="PANTHER" id="PTHR31985">
    <property type="entry name" value="ETHYLENE-RESPONSIVE TRANSCRIPTION FACTOR ERF042-RELATED"/>
    <property type="match status" value="1"/>
</dbReference>
<evidence type="ECO:0000313" key="11">
    <source>
        <dbReference type="Proteomes" id="UP000283530"/>
    </source>
</evidence>
<dbReference type="Pfam" id="PF00847">
    <property type="entry name" value="AP2"/>
    <property type="match status" value="1"/>
</dbReference>
<evidence type="ECO:0000256" key="7">
    <source>
        <dbReference type="ARBA" id="ARBA00024343"/>
    </source>
</evidence>
<evidence type="ECO:0000256" key="3">
    <source>
        <dbReference type="ARBA" id="ARBA00023125"/>
    </source>
</evidence>
<feature type="domain" description="AP2/ERF" evidence="9">
    <location>
        <begin position="25"/>
        <end position="82"/>
    </location>
</feature>
<evidence type="ECO:0000256" key="4">
    <source>
        <dbReference type="ARBA" id="ARBA00023159"/>
    </source>
</evidence>
<dbReference type="CDD" id="cd00018">
    <property type="entry name" value="AP2"/>
    <property type="match status" value="1"/>
</dbReference>
<dbReference type="GO" id="GO:0003700">
    <property type="term" value="F:DNA-binding transcription factor activity"/>
    <property type="evidence" value="ECO:0007669"/>
    <property type="project" value="InterPro"/>
</dbReference>
<dbReference type="AlphaFoldDB" id="A0A443NLU8"/>
<accession>A0A443NLU8</accession>
<dbReference type="InterPro" id="IPR036955">
    <property type="entry name" value="AP2/ERF_dom_sf"/>
</dbReference>
<feature type="region of interest" description="Disordered" evidence="8">
    <location>
        <begin position="1"/>
        <end position="22"/>
    </location>
</feature>
<dbReference type="FunFam" id="3.30.730.10:FF:000001">
    <property type="entry name" value="Ethylene-responsive transcription factor 2"/>
    <property type="match status" value="1"/>
</dbReference>
<organism evidence="10 11">
    <name type="scientific">Cinnamomum micranthum f. kanehirae</name>
    <dbReference type="NCBI Taxonomy" id="337451"/>
    <lineage>
        <taxon>Eukaryota</taxon>
        <taxon>Viridiplantae</taxon>
        <taxon>Streptophyta</taxon>
        <taxon>Embryophyta</taxon>
        <taxon>Tracheophyta</taxon>
        <taxon>Spermatophyta</taxon>
        <taxon>Magnoliopsida</taxon>
        <taxon>Magnoliidae</taxon>
        <taxon>Laurales</taxon>
        <taxon>Lauraceae</taxon>
        <taxon>Cinnamomum</taxon>
    </lineage>
</organism>
<sequence>MVKPTAPRTSTSSSSSSSSWDREIRYRGVRKRKWGKWVSEIRLPNSRQRIWLGSYDAPEKAARAFDTAAFCLRGRNAKLNFPENLPDIAGGRSLTPSEIQAFASHFANEALPPSEKESTIASSAPSGSESGVPLECDLNVDWLFLDPSSSAAAAAAAAAAGSGFGYFPAFGEFPGDGEIYAPPPTPLEVDNVGENNGGCCFSQVCNLWNF</sequence>
<dbReference type="OrthoDB" id="1918918at2759"/>
<dbReference type="PROSITE" id="PS51032">
    <property type="entry name" value="AP2_ERF"/>
    <property type="match status" value="1"/>
</dbReference>
<dbReference type="InterPro" id="IPR001471">
    <property type="entry name" value="AP2/ERF_dom"/>
</dbReference>
<evidence type="ECO:0000256" key="6">
    <source>
        <dbReference type="ARBA" id="ARBA00023242"/>
    </source>
</evidence>
<comment type="subcellular location">
    <subcellularLocation>
        <location evidence="1">Nucleus</location>
    </subcellularLocation>
</comment>
<evidence type="ECO:0000259" key="9">
    <source>
        <dbReference type="PROSITE" id="PS51032"/>
    </source>
</evidence>
<feature type="compositionally biased region" description="Polar residues" evidence="8">
    <location>
        <begin position="119"/>
        <end position="129"/>
    </location>
</feature>
<dbReference type="Gene3D" id="3.30.730.10">
    <property type="entry name" value="AP2/ERF domain"/>
    <property type="match status" value="1"/>
</dbReference>
<dbReference type="EMBL" id="QPKB01000003">
    <property type="protein sequence ID" value="RWR79466.1"/>
    <property type="molecule type" value="Genomic_DNA"/>
</dbReference>
<keyword evidence="6" id="KW-0539">Nucleus</keyword>
<keyword evidence="4" id="KW-0010">Activator</keyword>
<keyword evidence="3" id="KW-0238">DNA-binding</keyword>
<comment type="caution">
    <text evidence="10">The sequence shown here is derived from an EMBL/GenBank/DDBJ whole genome shotgun (WGS) entry which is preliminary data.</text>
</comment>
<protein>
    <submittedName>
        <fullName evidence="10">Ethylene-responsive transcription factor ERF017-like protein</fullName>
    </submittedName>
</protein>
<proteinExistence type="inferred from homology"/>
<dbReference type="InterPro" id="IPR051032">
    <property type="entry name" value="AP2/ERF_TF_ERF_subfamily"/>
</dbReference>
<keyword evidence="5" id="KW-0804">Transcription</keyword>
<keyword evidence="11" id="KW-1185">Reference proteome</keyword>
<dbReference type="InterPro" id="IPR016177">
    <property type="entry name" value="DNA-bd_dom_sf"/>
</dbReference>
<evidence type="ECO:0000256" key="8">
    <source>
        <dbReference type="SAM" id="MobiDB-lite"/>
    </source>
</evidence>
<keyword evidence="2" id="KW-0805">Transcription regulation</keyword>
<feature type="region of interest" description="Disordered" evidence="8">
    <location>
        <begin position="110"/>
        <end position="130"/>
    </location>
</feature>
<evidence type="ECO:0000256" key="1">
    <source>
        <dbReference type="ARBA" id="ARBA00004123"/>
    </source>
</evidence>
<reference evidence="10 11" key="1">
    <citation type="journal article" date="2019" name="Nat. Plants">
        <title>Stout camphor tree genome fills gaps in understanding of flowering plant genome evolution.</title>
        <authorList>
            <person name="Chaw S.M."/>
            <person name="Liu Y.C."/>
            <person name="Wu Y.W."/>
            <person name="Wang H.Y."/>
            <person name="Lin C.I."/>
            <person name="Wu C.S."/>
            <person name="Ke H.M."/>
            <person name="Chang L.Y."/>
            <person name="Hsu C.Y."/>
            <person name="Yang H.T."/>
            <person name="Sudianto E."/>
            <person name="Hsu M.H."/>
            <person name="Wu K.P."/>
            <person name="Wang L.N."/>
            <person name="Leebens-Mack J.H."/>
            <person name="Tsai I.J."/>
        </authorList>
    </citation>
    <scope>NUCLEOTIDE SEQUENCE [LARGE SCALE GENOMIC DNA]</scope>
    <source>
        <strain evidence="11">cv. Chaw 1501</strain>
        <tissue evidence="10">Young leaves</tissue>
    </source>
</reference>
<dbReference type="GO" id="GO:0003677">
    <property type="term" value="F:DNA binding"/>
    <property type="evidence" value="ECO:0007669"/>
    <property type="project" value="UniProtKB-KW"/>
</dbReference>
<name>A0A443NLU8_9MAGN</name>